<evidence type="ECO:0000259" key="9">
    <source>
        <dbReference type="PROSITE" id="PS50109"/>
    </source>
</evidence>
<dbReference type="Gene3D" id="1.10.287.130">
    <property type="match status" value="1"/>
</dbReference>
<evidence type="ECO:0000256" key="4">
    <source>
        <dbReference type="ARBA" id="ARBA00022679"/>
    </source>
</evidence>
<dbReference type="InterPro" id="IPR003661">
    <property type="entry name" value="HisK_dim/P_dom"/>
</dbReference>
<evidence type="ECO:0000256" key="8">
    <source>
        <dbReference type="ARBA" id="ARBA00023012"/>
    </source>
</evidence>
<dbReference type="CDD" id="cd00075">
    <property type="entry name" value="HATPase"/>
    <property type="match status" value="1"/>
</dbReference>
<dbReference type="EMBL" id="JACIDW010000013">
    <property type="protein sequence ID" value="MBB3966054.1"/>
    <property type="molecule type" value="Genomic_DNA"/>
</dbReference>
<dbReference type="InterPro" id="IPR003594">
    <property type="entry name" value="HATPase_dom"/>
</dbReference>
<dbReference type="GO" id="GO:0000155">
    <property type="term" value="F:phosphorelay sensor kinase activity"/>
    <property type="evidence" value="ECO:0007669"/>
    <property type="project" value="InterPro"/>
</dbReference>
<keyword evidence="3" id="KW-0597">Phosphoprotein</keyword>
<dbReference type="PRINTS" id="PR00344">
    <property type="entry name" value="BCTRLSENSOR"/>
</dbReference>
<comment type="catalytic activity">
    <reaction evidence="1">
        <text>ATP + protein L-histidine = ADP + protein N-phospho-L-histidine.</text>
        <dbReference type="EC" id="2.7.13.3"/>
    </reaction>
</comment>
<dbReference type="InterPro" id="IPR050351">
    <property type="entry name" value="BphY/WalK/GraS-like"/>
</dbReference>
<keyword evidence="5" id="KW-0547">Nucleotide-binding</keyword>
<evidence type="ECO:0000256" key="1">
    <source>
        <dbReference type="ARBA" id="ARBA00000085"/>
    </source>
</evidence>
<dbReference type="GO" id="GO:0030295">
    <property type="term" value="F:protein kinase activator activity"/>
    <property type="evidence" value="ECO:0007669"/>
    <property type="project" value="TreeGrafter"/>
</dbReference>
<evidence type="ECO:0000256" key="2">
    <source>
        <dbReference type="ARBA" id="ARBA00012438"/>
    </source>
</evidence>
<dbReference type="Pfam" id="PF02518">
    <property type="entry name" value="HATPase_c"/>
    <property type="match status" value="1"/>
</dbReference>
<dbReference type="EC" id="2.7.13.3" evidence="2"/>
<comment type="caution">
    <text evidence="10">The sequence shown here is derived from an EMBL/GenBank/DDBJ whole genome shotgun (WGS) entry which is preliminary data.</text>
</comment>
<keyword evidence="8" id="KW-0902">Two-component regulatory system</keyword>
<dbReference type="GO" id="GO:0000156">
    <property type="term" value="F:phosphorelay response regulator activity"/>
    <property type="evidence" value="ECO:0007669"/>
    <property type="project" value="TreeGrafter"/>
</dbReference>
<dbReference type="CDD" id="cd00082">
    <property type="entry name" value="HisKA"/>
    <property type="match status" value="1"/>
</dbReference>
<dbReference type="GO" id="GO:0007234">
    <property type="term" value="P:osmosensory signaling via phosphorelay pathway"/>
    <property type="evidence" value="ECO:0007669"/>
    <property type="project" value="TreeGrafter"/>
</dbReference>
<dbReference type="GO" id="GO:0005524">
    <property type="term" value="F:ATP binding"/>
    <property type="evidence" value="ECO:0007669"/>
    <property type="project" value="UniProtKB-KW"/>
</dbReference>
<dbReference type="SMART" id="SM00387">
    <property type="entry name" value="HATPase_c"/>
    <property type="match status" value="1"/>
</dbReference>
<dbReference type="AlphaFoldDB" id="A0A7W6GCP9"/>
<evidence type="ECO:0000313" key="10">
    <source>
        <dbReference type="EMBL" id="MBB3966054.1"/>
    </source>
</evidence>
<accession>A0A7W6GCP9</accession>
<feature type="domain" description="Histidine kinase" evidence="9">
    <location>
        <begin position="19"/>
        <end position="232"/>
    </location>
</feature>
<evidence type="ECO:0000256" key="7">
    <source>
        <dbReference type="ARBA" id="ARBA00022840"/>
    </source>
</evidence>
<dbReference type="InterPro" id="IPR005467">
    <property type="entry name" value="His_kinase_dom"/>
</dbReference>
<dbReference type="Proteomes" id="UP000582090">
    <property type="component" value="Unassembled WGS sequence"/>
</dbReference>
<keyword evidence="6 10" id="KW-0418">Kinase</keyword>
<dbReference type="Gene3D" id="3.30.565.10">
    <property type="entry name" value="Histidine kinase-like ATPase, C-terminal domain"/>
    <property type="match status" value="1"/>
</dbReference>
<sequence length="232" mass="25148">MSSSTTETDETRIKRFLAIASHDLQSPLRHIAMYAEILLDEIGDRVDGEHLEYLRTILAKTQAAQELTKGLIGFASGTPRLAIRDVDTRLLVGQIWAELRFEVDAPKATIETGDLPGVRTDAGILGLVLKNVMANGLMHRADADEACRLTIEAEADASQWAIHIADNGPGIAREHQENIFTAFWSLQPEGAARRPGLGLAAARELVTALGGSISLQTSAETGSRFTIRLPVQ</sequence>
<dbReference type="InterPro" id="IPR004358">
    <property type="entry name" value="Sig_transdc_His_kin-like_C"/>
</dbReference>
<dbReference type="SMART" id="SM00388">
    <property type="entry name" value="HisKA"/>
    <property type="match status" value="1"/>
</dbReference>
<dbReference type="SUPFAM" id="SSF55874">
    <property type="entry name" value="ATPase domain of HSP90 chaperone/DNA topoisomerase II/histidine kinase"/>
    <property type="match status" value="1"/>
</dbReference>
<evidence type="ECO:0000256" key="6">
    <source>
        <dbReference type="ARBA" id="ARBA00022777"/>
    </source>
</evidence>
<dbReference type="InterPro" id="IPR036890">
    <property type="entry name" value="HATPase_C_sf"/>
</dbReference>
<dbReference type="PANTHER" id="PTHR42878">
    <property type="entry name" value="TWO-COMPONENT HISTIDINE KINASE"/>
    <property type="match status" value="1"/>
</dbReference>
<evidence type="ECO:0000313" key="11">
    <source>
        <dbReference type="Proteomes" id="UP000582090"/>
    </source>
</evidence>
<dbReference type="PROSITE" id="PS50109">
    <property type="entry name" value="HIS_KIN"/>
    <property type="match status" value="1"/>
</dbReference>
<reference evidence="10 11" key="1">
    <citation type="submission" date="2020-08" db="EMBL/GenBank/DDBJ databases">
        <title>Genomic Encyclopedia of Type Strains, Phase IV (KMG-IV): sequencing the most valuable type-strain genomes for metagenomic binning, comparative biology and taxonomic classification.</title>
        <authorList>
            <person name="Goeker M."/>
        </authorList>
    </citation>
    <scope>NUCLEOTIDE SEQUENCE [LARGE SCALE GENOMIC DNA]</scope>
    <source>
        <strain evidence="10 11">DSM 26575</strain>
    </source>
</reference>
<dbReference type="PANTHER" id="PTHR42878:SF7">
    <property type="entry name" value="SENSOR HISTIDINE KINASE GLRK"/>
    <property type="match status" value="1"/>
</dbReference>
<protein>
    <recommendedName>
        <fullName evidence="2">histidine kinase</fullName>
        <ecNumber evidence="2">2.7.13.3</ecNumber>
    </recommendedName>
</protein>
<organism evidence="10 11">
    <name type="scientific">Rhizobium metallidurans</name>
    <dbReference type="NCBI Taxonomy" id="1265931"/>
    <lineage>
        <taxon>Bacteria</taxon>
        <taxon>Pseudomonadati</taxon>
        <taxon>Pseudomonadota</taxon>
        <taxon>Alphaproteobacteria</taxon>
        <taxon>Hyphomicrobiales</taxon>
        <taxon>Rhizobiaceae</taxon>
        <taxon>Rhizobium/Agrobacterium group</taxon>
        <taxon>Rhizobium</taxon>
    </lineage>
</organism>
<keyword evidence="7" id="KW-0067">ATP-binding</keyword>
<dbReference type="SUPFAM" id="SSF47384">
    <property type="entry name" value="Homodimeric domain of signal transducing histidine kinase"/>
    <property type="match status" value="1"/>
</dbReference>
<keyword evidence="4" id="KW-0808">Transferase</keyword>
<name>A0A7W6GCP9_9HYPH</name>
<proteinExistence type="predicted"/>
<keyword evidence="11" id="KW-1185">Reference proteome</keyword>
<evidence type="ECO:0000256" key="3">
    <source>
        <dbReference type="ARBA" id="ARBA00022553"/>
    </source>
</evidence>
<evidence type="ECO:0000256" key="5">
    <source>
        <dbReference type="ARBA" id="ARBA00022741"/>
    </source>
</evidence>
<dbReference type="RefSeq" id="WP_183901554.1">
    <property type="nucleotide sequence ID" value="NZ_JACIDW010000013.1"/>
</dbReference>
<gene>
    <name evidence="10" type="ORF">GGQ67_003735</name>
</gene>
<dbReference type="InterPro" id="IPR036097">
    <property type="entry name" value="HisK_dim/P_sf"/>
</dbReference>
<dbReference type="Pfam" id="PF00512">
    <property type="entry name" value="HisKA"/>
    <property type="match status" value="1"/>
</dbReference>